<feature type="region of interest" description="Disordered" evidence="1">
    <location>
        <begin position="1"/>
        <end position="20"/>
    </location>
</feature>
<evidence type="ECO:0000313" key="2">
    <source>
        <dbReference type="EMBL" id="GAA3357276.1"/>
    </source>
</evidence>
<protein>
    <submittedName>
        <fullName evidence="2">Uncharacterized protein</fullName>
    </submittedName>
</protein>
<dbReference type="EMBL" id="BAAAYK010000038">
    <property type="protein sequence ID" value="GAA3357276.1"/>
    <property type="molecule type" value="Genomic_DNA"/>
</dbReference>
<gene>
    <name evidence="2" type="ORF">GCM10020366_24630</name>
</gene>
<reference evidence="3" key="1">
    <citation type="journal article" date="2019" name="Int. J. Syst. Evol. Microbiol.">
        <title>The Global Catalogue of Microorganisms (GCM) 10K type strain sequencing project: providing services to taxonomists for standard genome sequencing and annotation.</title>
        <authorList>
            <consortium name="The Broad Institute Genomics Platform"/>
            <consortium name="The Broad Institute Genome Sequencing Center for Infectious Disease"/>
            <person name="Wu L."/>
            <person name="Ma J."/>
        </authorList>
    </citation>
    <scope>NUCLEOTIDE SEQUENCE [LARGE SCALE GENOMIC DNA]</scope>
    <source>
        <strain evidence="3">JCM 9687</strain>
    </source>
</reference>
<comment type="caution">
    <text evidence="2">The sequence shown here is derived from an EMBL/GenBank/DDBJ whole genome shotgun (WGS) entry which is preliminary data.</text>
</comment>
<name>A0ABP6RUI2_9PSEU</name>
<keyword evidence="3" id="KW-1185">Reference proteome</keyword>
<evidence type="ECO:0000313" key="3">
    <source>
        <dbReference type="Proteomes" id="UP001500483"/>
    </source>
</evidence>
<dbReference type="Proteomes" id="UP001500483">
    <property type="component" value="Unassembled WGS sequence"/>
</dbReference>
<feature type="compositionally biased region" description="Gly residues" evidence="1">
    <location>
        <begin position="47"/>
        <end position="56"/>
    </location>
</feature>
<evidence type="ECO:0000256" key="1">
    <source>
        <dbReference type="SAM" id="MobiDB-lite"/>
    </source>
</evidence>
<feature type="region of interest" description="Disordered" evidence="1">
    <location>
        <begin position="29"/>
        <end position="90"/>
    </location>
</feature>
<proteinExistence type="predicted"/>
<organism evidence="2 3">
    <name type="scientific">Saccharopolyspora gregorii</name>
    <dbReference type="NCBI Taxonomy" id="33914"/>
    <lineage>
        <taxon>Bacteria</taxon>
        <taxon>Bacillati</taxon>
        <taxon>Actinomycetota</taxon>
        <taxon>Actinomycetes</taxon>
        <taxon>Pseudonocardiales</taxon>
        <taxon>Pseudonocardiaceae</taxon>
        <taxon>Saccharopolyspora</taxon>
    </lineage>
</organism>
<accession>A0ABP6RUI2</accession>
<sequence>MVPLRRNGSGAPGTGSAATAAADLVLRRRFRVPVVRPGDRGQRERGGTGAPPGGRPKGVPPANRPDPSRPQWTVSEVPRRRNPATAPRPAFIDGVIACDYAEWLAGGSSRFN</sequence>
<feature type="compositionally biased region" description="Basic and acidic residues" evidence="1">
    <location>
        <begin position="37"/>
        <end position="46"/>
    </location>
</feature>